<dbReference type="Proteomes" id="UP000189761">
    <property type="component" value="Unassembled WGS sequence"/>
</dbReference>
<keyword evidence="2" id="KW-1185">Reference proteome</keyword>
<evidence type="ECO:0000313" key="1">
    <source>
        <dbReference type="EMBL" id="OOP63706.1"/>
    </source>
</evidence>
<name>A0A8E2I3V6_9BACI</name>
<accession>A0A8E2I3V6</accession>
<evidence type="ECO:0000313" key="2">
    <source>
        <dbReference type="Proteomes" id="UP000189761"/>
    </source>
</evidence>
<dbReference type="EMBL" id="MTLA01000535">
    <property type="protein sequence ID" value="OOP63706.1"/>
    <property type="molecule type" value="Genomic_DNA"/>
</dbReference>
<gene>
    <name evidence="1" type="ORF">BWZ43_25420</name>
</gene>
<organism evidence="1 2">
    <name type="scientific">Heyndrickxia oleronia</name>
    <dbReference type="NCBI Taxonomy" id="38875"/>
    <lineage>
        <taxon>Bacteria</taxon>
        <taxon>Bacillati</taxon>
        <taxon>Bacillota</taxon>
        <taxon>Bacilli</taxon>
        <taxon>Bacillales</taxon>
        <taxon>Bacillaceae</taxon>
        <taxon>Heyndrickxia</taxon>
    </lineage>
</organism>
<comment type="caution">
    <text evidence="1">The sequence shown here is derived from an EMBL/GenBank/DDBJ whole genome shotgun (WGS) entry which is preliminary data.</text>
</comment>
<sequence>MILAFRKIAALFLVVFIILVSSGCEINKKTVQQVNKESVSTLKVKNLDNFKEKTISYTKSSELLPNPAINNISYNIQEYYNSNKKEYQYVLNLKSNPLTEVQKGINIIPYNVIKFSVGALQNKETNTFIKSVSSPMFIKFINSYISDGSYYLFSANKPIKATEFQVEGIFVNAVAFDNKKVGEETYRYISNSKESLMTE</sequence>
<reference evidence="1 2" key="1">
    <citation type="submission" date="2017-01" db="EMBL/GenBank/DDBJ databases">
        <title>Draft genome sequence of Bacillus oleronius.</title>
        <authorList>
            <person name="Allam M."/>
        </authorList>
    </citation>
    <scope>NUCLEOTIDE SEQUENCE [LARGE SCALE GENOMIC DNA]</scope>
    <source>
        <strain evidence="1 2">DSM 9356</strain>
    </source>
</reference>
<protein>
    <recommendedName>
        <fullName evidence="3">Lipoprotein</fullName>
    </recommendedName>
</protein>
<dbReference type="RefSeq" id="WP_078111528.1">
    <property type="nucleotide sequence ID" value="NZ_CP065424.1"/>
</dbReference>
<dbReference type="AlphaFoldDB" id="A0A8E2I3V6"/>
<proteinExistence type="predicted"/>
<dbReference type="PROSITE" id="PS51257">
    <property type="entry name" value="PROKAR_LIPOPROTEIN"/>
    <property type="match status" value="1"/>
</dbReference>
<evidence type="ECO:0008006" key="3">
    <source>
        <dbReference type="Google" id="ProtNLM"/>
    </source>
</evidence>